<feature type="domain" description="PHD-type" evidence="8">
    <location>
        <begin position="204"/>
        <end position="249"/>
    </location>
</feature>
<dbReference type="STRING" id="3880.A0A072V3A7"/>
<proteinExistence type="predicted"/>
<keyword evidence="5" id="KW-0539">Nucleus</keyword>
<evidence type="ECO:0000256" key="1">
    <source>
        <dbReference type="ARBA" id="ARBA00004123"/>
    </source>
</evidence>
<evidence type="ECO:0000256" key="6">
    <source>
        <dbReference type="PROSITE-ProRule" id="PRU00146"/>
    </source>
</evidence>
<feature type="compositionally biased region" description="Basic and acidic residues" evidence="7">
    <location>
        <begin position="33"/>
        <end position="47"/>
    </location>
</feature>
<feature type="compositionally biased region" description="Basic and acidic residues" evidence="7">
    <location>
        <begin position="72"/>
        <end position="81"/>
    </location>
</feature>
<dbReference type="InterPro" id="IPR000182">
    <property type="entry name" value="GNAT_dom"/>
</dbReference>
<evidence type="ECO:0000313" key="10">
    <source>
        <dbReference type="EMBL" id="KEH35823.1"/>
    </source>
</evidence>
<dbReference type="Pfam" id="PF23209">
    <property type="entry name" value="IDM1_C"/>
    <property type="match status" value="1"/>
</dbReference>
<protein>
    <submittedName>
        <fullName evidence="10">PHD-finger protein</fullName>
    </submittedName>
</protein>
<dbReference type="PANTHER" id="PTHR46309">
    <property type="entry name" value="PHD FINGER PROTEIN 12"/>
    <property type="match status" value="1"/>
</dbReference>
<feature type="domain" description="N-acetyltransferase" evidence="9">
    <location>
        <begin position="287"/>
        <end position="428"/>
    </location>
</feature>
<dbReference type="GO" id="GO:0003714">
    <property type="term" value="F:transcription corepressor activity"/>
    <property type="evidence" value="ECO:0000318"/>
    <property type="project" value="GO_Central"/>
</dbReference>
<dbReference type="SUPFAM" id="SSF55729">
    <property type="entry name" value="Acyl-CoA N-acyltransferases (Nat)"/>
    <property type="match status" value="1"/>
</dbReference>
<dbReference type="EnsemblPlants" id="KEH35823">
    <property type="protein sequence ID" value="KEH35823"/>
    <property type="gene ID" value="MTR_3g103160"/>
</dbReference>
<dbReference type="InterPro" id="IPR042163">
    <property type="entry name" value="PHF12"/>
</dbReference>
<keyword evidence="2" id="KW-0479">Metal-binding</keyword>
<dbReference type="GO" id="GO:0008270">
    <property type="term" value="F:zinc ion binding"/>
    <property type="evidence" value="ECO:0007669"/>
    <property type="project" value="UniProtKB-KW"/>
</dbReference>
<feature type="compositionally biased region" description="Low complexity" evidence="7">
    <location>
        <begin position="82"/>
        <end position="92"/>
    </location>
</feature>
<dbReference type="HOGENOM" id="CLU_009819_2_0_1"/>
<accession>A0A072V3A7</accession>
<dbReference type="InterPro" id="IPR016181">
    <property type="entry name" value="Acyl_CoA_acyltransferase"/>
</dbReference>
<evidence type="ECO:0000259" key="8">
    <source>
        <dbReference type="PROSITE" id="PS50016"/>
    </source>
</evidence>
<keyword evidence="3 6" id="KW-0863">Zinc-finger</keyword>
<dbReference type="Gene3D" id="3.30.40.10">
    <property type="entry name" value="Zinc/RING finger domain, C3HC4 (zinc finger)"/>
    <property type="match status" value="1"/>
</dbReference>
<feature type="compositionally biased region" description="Low complexity" evidence="7">
    <location>
        <begin position="48"/>
        <end position="64"/>
    </location>
</feature>
<dbReference type="PROSITE" id="PS51186">
    <property type="entry name" value="GNAT"/>
    <property type="match status" value="1"/>
</dbReference>
<reference evidence="10 12" key="2">
    <citation type="journal article" date="2014" name="BMC Genomics">
        <title>An improved genome release (version Mt4.0) for the model legume Medicago truncatula.</title>
        <authorList>
            <person name="Tang H."/>
            <person name="Krishnakumar V."/>
            <person name="Bidwell S."/>
            <person name="Rosen B."/>
            <person name="Chan A."/>
            <person name="Zhou S."/>
            <person name="Gentzbittel L."/>
            <person name="Childs K.L."/>
            <person name="Yandell M."/>
            <person name="Gundlach H."/>
            <person name="Mayer K.F."/>
            <person name="Schwartz D.C."/>
            <person name="Town C.D."/>
        </authorList>
    </citation>
    <scope>GENOME REANNOTATION</scope>
    <source>
        <strain evidence="10">A17</strain>
        <strain evidence="11 12">cv. Jemalong A17</strain>
    </source>
</reference>
<feature type="region of interest" description="Disordered" evidence="7">
    <location>
        <begin position="1"/>
        <end position="95"/>
    </location>
</feature>
<dbReference type="InterPro" id="IPR001965">
    <property type="entry name" value="Znf_PHD"/>
</dbReference>
<evidence type="ECO:0000256" key="2">
    <source>
        <dbReference type="ARBA" id="ARBA00022723"/>
    </source>
</evidence>
<dbReference type="Proteomes" id="UP000002051">
    <property type="component" value="Chromosome 3"/>
</dbReference>
<evidence type="ECO:0000313" key="11">
    <source>
        <dbReference type="EnsemblPlants" id="KEH35823"/>
    </source>
</evidence>
<reference evidence="10 12" key="1">
    <citation type="journal article" date="2011" name="Nature">
        <title>The Medicago genome provides insight into the evolution of rhizobial symbioses.</title>
        <authorList>
            <person name="Young N.D."/>
            <person name="Debelle F."/>
            <person name="Oldroyd G.E."/>
            <person name="Geurts R."/>
            <person name="Cannon S.B."/>
            <person name="Udvardi M.K."/>
            <person name="Benedito V.A."/>
            <person name="Mayer K.F."/>
            <person name="Gouzy J."/>
            <person name="Schoof H."/>
            <person name="Van de Peer Y."/>
            <person name="Proost S."/>
            <person name="Cook D.R."/>
            <person name="Meyers B.C."/>
            <person name="Spannagl M."/>
            <person name="Cheung F."/>
            <person name="De Mita S."/>
            <person name="Krishnakumar V."/>
            <person name="Gundlach H."/>
            <person name="Zhou S."/>
            <person name="Mudge J."/>
            <person name="Bharti A.K."/>
            <person name="Murray J.D."/>
            <person name="Naoumkina M.A."/>
            <person name="Rosen B."/>
            <person name="Silverstein K.A."/>
            <person name="Tang H."/>
            <person name="Rombauts S."/>
            <person name="Zhao P.X."/>
            <person name="Zhou P."/>
            <person name="Barbe V."/>
            <person name="Bardou P."/>
            <person name="Bechner M."/>
            <person name="Bellec A."/>
            <person name="Berger A."/>
            <person name="Berges H."/>
            <person name="Bidwell S."/>
            <person name="Bisseling T."/>
            <person name="Choisne N."/>
            <person name="Couloux A."/>
            <person name="Denny R."/>
            <person name="Deshpande S."/>
            <person name="Dai X."/>
            <person name="Doyle J.J."/>
            <person name="Dudez A.M."/>
            <person name="Farmer A.D."/>
            <person name="Fouteau S."/>
            <person name="Franken C."/>
            <person name="Gibelin C."/>
            <person name="Gish J."/>
            <person name="Goldstein S."/>
            <person name="Gonzalez A.J."/>
            <person name="Green P.J."/>
            <person name="Hallab A."/>
            <person name="Hartog M."/>
            <person name="Hua A."/>
            <person name="Humphray S.J."/>
            <person name="Jeong D.H."/>
            <person name="Jing Y."/>
            <person name="Jocker A."/>
            <person name="Kenton S.M."/>
            <person name="Kim D.J."/>
            <person name="Klee K."/>
            <person name="Lai H."/>
            <person name="Lang C."/>
            <person name="Lin S."/>
            <person name="Macmil S.L."/>
            <person name="Magdelenat G."/>
            <person name="Matthews L."/>
            <person name="McCorrison J."/>
            <person name="Monaghan E.L."/>
            <person name="Mun J.H."/>
            <person name="Najar F.Z."/>
            <person name="Nicholson C."/>
            <person name="Noirot C."/>
            <person name="O'Bleness M."/>
            <person name="Paule C.R."/>
            <person name="Poulain J."/>
            <person name="Prion F."/>
            <person name="Qin B."/>
            <person name="Qu C."/>
            <person name="Retzel E.F."/>
            <person name="Riddle C."/>
            <person name="Sallet E."/>
            <person name="Samain S."/>
            <person name="Samson N."/>
            <person name="Sanders I."/>
            <person name="Saurat O."/>
            <person name="Scarpelli C."/>
            <person name="Schiex T."/>
            <person name="Segurens B."/>
            <person name="Severin A.J."/>
            <person name="Sherrier D.J."/>
            <person name="Shi R."/>
            <person name="Sims S."/>
            <person name="Singer S.R."/>
            <person name="Sinharoy S."/>
            <person name="Sterck L."/>
            <person name="Viollet A."/>
            <person name="Wang B.B."/>
            <person name="Wang K."/>
            <person name="Wang M."/>
            <person name="Wang X."/>
            <person name="Warfsmann J."/>
            <person name="Weissenbach J."/>
            <person name="White D.D."/>
            <person name="White J.D."/>
            <person name="Wiley G.B."/>
            <person name="Wincker P."/>
            <person name="Xing Y."/>
            <person name="Yang L."/>
            <person name="Yao Z."/>
            <person name="Ying F."/>
            <person name="Zhai J."/>
            <person name="Zhou L."/>
            <person name="Zuber A."/>
            <person name="Denarie J."/>
            <person name="Dixon R.A."/>
            <person name="May G.D."/>
            <person name="Schwartz D.C."/>
            <person name="Rogers J."/>
            <person name="Quetier F."/>
            <person name="Town C.D."/>
            <person name="Roe B.A."/>
        </authorList>
    </citation>
    <scope>NUCLEOTIDE SEQUENCE [LARGE SCALE GENOMIC DNA]</scope>
    <source>
        <strain evidence="10">A17</strain>
        <strain evidence="11 12">cv. Jemalong A17</strain>
    </source>
</reference>
<keyword evidence="4" id="KW-0862">Zinc</keyword>
<reference evidence="11" key="3">
    <citation type="submission" date="2015-04" db="UniProtKB">
        <authorList>
            <consortium name="EnsemblPlants"/>
        </authorList>
    </citation>
    <scope>IDENTIFICATION</scope>
    <source>
        <strain evidence="11">cv. Jemalong A17</strain>
    </source>
</reference>
<dbReference type="InterPro" id="IPR032308">
    <property type="entry name" value="TDBD"/>
</dbReference>
<evidence type="ECO:0000259" key="9">
    <source>
        <dbReference type="PROSITE" id="PS51186"/>
    </source>
</evidence>
<organism evidence="10 12">
    <name type="scientific">Medicago truncatula</name>
    <name type="common">Barrel medic</name>
    <name type="synonym">Medicago tribuloides</name>
    <dbReference type="NCBI Taxonomy" id="3880"/>
    <lineage>
        <taxon>Eukaryota</taxon>
        <taxon>Viridiplantae</taxon>
        <taxon>Streptophyta</taxon>
        <taxon>Embryophyta</taxon>
        <taxon>Tracheophyta</taxon>
        <taxon>Spermatophyta</taxon>
        <taxon>Magnoliopsida</taxon>
        <taxon>eudicotyledons</taxon>
        <taxon>Gunneridae</taxon>
        <taxon>Pentapetalae</taxon>
        <taxon>rosids</taxon>
        <taxon>fabids</taxon>
        <taxon>Fabales</taxon>
        <taxon>Fabaceae</taxon>
        <taxon>Papilionoideae</taxon>
        <taxon>50 kb inversion clade</taxon>
        <taxon>NPAAA clade</taxon>
        <taxon>Hologalegina</taxon>
        <taxon>IRL clade</taxon>
        <taxon>Trifolieae</taxon>
        <taxon>Medicago</taxon>
    </lineage>
</organism>
<dbReference type="EMBL" id="CM001219">
    <property type="protein sequence ID" value="KEH35823.1"/>
    <property type="molecule type" value="Genomic_DNA"/>
</dbReference>
<name>A0A072V3A7_MEDTR</name>
<evidence type="ECO:0000313" key="12">
    <source>
        <dbReference type="Proteomes" id="UP000002051"/>
    </source>
</evidence>
<dbReference type="Pfam" id="PF16135">
    <property type="entry name" value="TDBD"/>
    <property type="match status" value="1"/>
</dbReference>
<dbReference type="GO" id="GO:0005634">
    <property type="term" value="C:nucleus"/>
    <property type="evidence" value="ECO:0000318"/>
    <property type="project" value="GO_Central"/>
</dbReference>
<dbReference type="Pfam" id="PF00628">
    <property type="entry name" value="PHD"/>
    <property type="match status" value="1"/>
</dbReference>
<comment type="subcellular location">
    <subcellularLocation>
        <location evidence="1">Nucleus</location>
    </subcellularLocation>
</comment>
<feature type="compositionally biased region" description="Low complexity" evidence="7">
    <location>
        <begin position="20"/>
        <end position="29"/>
    </location>
</feature>
<dbReference type="GO" id="GO:0016747">
    <property type="term" value="F:acyltransferase activity, transferring groups other than amino-acyl groups"/>
    <property type="evidence" value="ECO:0007669"/>
    <property type="project" value="InterPro"/>
</dbReference>
<dbReference type="PROSITE" id="PS50016">
    <property type="entry name" value="ZF_PHD_2"/>
    <property type="match status" value="1"/>
</dbReference>
<sequence length="444" mass="49441">MTSPSTLQSKKRQRESEEGTTITTTISSSPLQSKDRPRESEETDKSTSSKVSKASSSGSVKKATLTTVSRSTSKENEKHVSQSESEVSNSVDSGKRGKVLKREGIRGKCSQLIKDGVLVSGTIVFCRGKDNVKFTLTKFEAHACCTKPRPSKSIFLQDRTSLLDLDRRMKALSSANQKGNDCNAEAKSEAANSYVVEKKSQENNNTCSVCGFGGDLILCDGCPSSFHSDCLGPNRDPDGMWLCPSCCCRICCQPKCKQEFANDIDDDILACVQCERKFHFGERKLTVALGVLRESFGETIDPLSKKDLIEDVVFSRSSEEKRLNFRGFYTVIIEKGGKVSYVATVRIYGQKVAEIVFMATKKKYRRQGMCCLLMKGLEEQLINLGVGSLVLHSSKDAIDTWKKSFHFVEMTNEDKCKFVHYTFFEFQDTIMCLKSLNKESVLSH</sequence>
<keyword evidence="12" id="KW-1185">Reference proteome</keyword>
<dbReference type="CDD" id="cd04301">
    <property type="entry name" value="NAT_SF"/>
    <property type="match status" value="1"/>
</dbReference>
<dbReference type="GO" id="GO:0006357">
    <property type="term" value="P:regulation of transcription by RNA polymerase II"/>
    <property type="evidence" value="ECO:0000318"/>
    <property type="project" value="GO_Central"/>
</dbReference>
<gene>
    <name evidence="10" type="ordered locus">MTR_3g103160</name>
</gene>
<evidence type="ECO:0000256" key="7">
    <source>
        <dbReference type="SAM" id="MobiDB-lite"/>
    </source>
</evidence>
<evidence type="ECO:0000256" key="4">
    <source>
        <dbReference type="ARBA" id="ARBA00022833"/>
    </source>
</evidence>
<evidence type="ECO:0000256" key="3">
    <source>
        <dbReference type="ARBA" id="ARBA00022771"/>
    </source>
</evidence>
<dbReference type="SUPFAM" id="SSF57903">
    <property type="entry name" value="FYVE/PHD zinc finger"/>
    <property type="match status" value="1"/>
</dbReference>
<dbReference type="PANTHER" id="PTHR46309:SF15">
    <property type="entry name" value="PHD-FINGER PROTEIN"/>
    <property type="match status" value="1"/>
</dbReference>
<dbReference type="Gene3D" id="3.40.630.30">
    <property type="match status" value="1"/>
</dbReference>
<evidence type="ECO:0000256" key="5">
    <source>
        <dbReference type="ARBA" id="ARBA00023242"/>
    </source>
</evidence>
<dbReference type="InterPro" id="IPR019787">
    <property type="entry name" value="Znf_PHD-finger"/>
</dbReference>
<dbReference type="InterPro" id="IPR056511">
    <property type="entry name" value="IDM1_C"/>
</dbReference>
<dbReference type="InterPro" id="IPR011011">
    <property type="entry name" value="Znf_FYVE_PHD"/>
</dbReference>
<dbReference type="AlphaFoldDB" id="A0A072V3A7"/>
<dbReference type="InterPro" id="IPR013083">
    <property type="entry name" value="Znf_RING/FYVE/PHD"/>
</dbReference>
<dbReference type="SMART" id="SM00249">
    <property type="entry name" value="PHD"/>
    <property type="match status" value="1"/>
</dbReference>